<gene>
    <name evidence="2" type="primary">Contig19248.g931</name>
    <name evidence="2" type="ORF">STYLEM_20108</name>
</gene>
<dbReference type="FunCoup" id="A0A078B8Y7">
    <property type="interactions" value="39"/>
</dbReference>
<reference evidence="2 3" key="1">
    <citation type="submission" date="2014-06" db="EMBL/GenBank/DDBJ databases">
        <authorList>
            <person name="Swart Estienne"/>
        </authorList>
    </citation>
    <scope>NUCLEOTIDE SEQUENCE [LARGE SCALE GENOMIC DNA]</scope>
    <source>
        <strain evidence="2 3">130c</strain>
    </source>
</reference>
<dbReference type="OMA" id="VQEFNQY"/>
<dbReference type="AlphaFoldDB" id="A0A078B8Y7"/>
<organism evidence="2 3">
    <name type="scientific">Stylonychia lemnae</name>
    <name type="common">Ciliate</name>
    <dbReference type="NCBI Taxonomy" id="5949"/>
    <lineage>
        <taxon>Eukaryota</taxon>
        <taxon>Sar</taxon>
        <taxon>Alveolata</taxon>
        <taxon>Ciliophora</taxon>
        <taxon>Intramacronucleata</taxon>
        <taxon>Spirotrichea</taxon>
        <taxon>Stichotrichia</taxon>
        <taxon>Sporadotrichida</taxon>
        <taxon>Oxytrichidae</taxon>
        <taxon>Stylonychinae</taxon>
        <taxon>Stylonychia</taxon>
    </lineage>
</organism>
<dbReference type="Pfam" id="PF08555">
    <property type="entry name" value="FAM32A"/>
    <property type="match status" value="1"/>
</dbReference>
<proteinExistence type="predicted"/>
<accession>A0A078B8Y7</accession>
<dbReference type="OrthoDB" id="205403at2759"/>
<feature type="compositionally biased region" description="Basic and acidic residues" evidence="1">
    <location>
        <begin position="26"/>
        <end position="42"/>
    </location>
</feature>
<feature type="region of interest" description="Disordered" evidence="1">
    <location>
        <begin position="1"/>
        <end position="42"/>
    </location>
</feature>
<sequence length="113" mass="13517">MHRHHRSSSSDSISSNDKKQKLKKSIQKENNESVDHQEINEDQKIDIILVQDTIKAEDFMTESERRYLEVQRQRQQQRIQDKLNKNHREKIEEFNKKLSKLPEHFDIPKVGPG</sequence>
<name>A0A078B8Y7_STYLE</name>
<dbReference type="Proteomes" id="UP000039865">
    <property type="component" value="Unassembled WGS sequence"/>
</dbReference>
<dbReference type="InterPro" id="IPR013865">
    <property type="entry name" value="FAM32A"/>
</dbReference>
<dbReference type="PANTHER" id="PTHR13282">
    <property type="entry name" value="PROTEIN FAM32A"/>
    <property type="match status" value="1"/>
</dbReference>
<evidence type="ECO:0000256" key="1">
    <source>
        <dbReference type="SAM" id="MobiDB-lite"/>
    </source>
</evidence>
<dbReference type="GO" id="GO:0005730">
    <property type="term" value="C:nucleolus"/>
    <property type="evidence" value="ECO:0007669"/>
    <property type="project" value="TreeGrafter"/>
</dbReference>
<dbReference type="PANTHER" id="PTHR13282:SF6">
    <property type="entry name" value="PROTEIN FAM32A"/>
    <property type="match status" value="1"/>
</dbReference>
<evidence type="ECO:0000313" key="3">
    <source>
        <dbReference type="Proteomes" id="UP000039865"/>
    </source>
</evidence>
<dbReference type="InParanoid" id="A0A078B8Y7"/>
<protein>
    <submittedName>
        <fullName evidence="2">Uncharacterized protein</fullName>
    </submittedName>
</protein>
<evidence type="ECO:0000313" key="2">
    <source>
        <dbReference type="EMBL" id="CDW90960.1"/>
    </source>
</evidence>
<dbReference type="EMBL" id="CCKQ01018953">
    <property type="protein sequence ID" value="CDW90960.1"/>
    <property type="molecule type" value="Genomic_DNA"/>
</dbReference>
<keyword evidence="3" id="KW-1185">Reference proteome</keyword>